<keyword evidence="5" id="KW-0456">Lyase</keyword>
<organism evidence="9 10">
    <name type="scientific">Actinocorallia herbida</name>
    <dbReference type="NCBI Taxonomy" id="58109"/>
    <lineage>
        <taxon>Bacteria</taxon>
        <taxon>Bacillati</taxon>
        <taxon>Actinomycetota</taxon>
        <taxon>Actinomycetes</taxon>
        <taxon>Streptosporangiales</taxon>
        <taxon>Thermomonosporaceae</taxon>
        <taxon>Actinocorallia</taxon>
    </lineage>
</organism>
<dbReference type="PANTHER" id="PTHR11002:SF76">
    <property type="entry name" value="CARBONIC ANHYDRASE"/>
    <property type="match status" value="1"/>
</dbReference>
<proteinExistence type="inferred from homology"/>
<dbReference type="InterPro" id="IPR036874">
    <property type="entry name" value="Carbonic_anhydrase_sf"/>
</dbReference>
<comment type="cofactor">
    <cofactor evidence="8">
        <name>Zn(2+)</name>
        <dbReference type="ChEBI" id="CHEBI:29105"/>
    </cofactor>
    <text evidence="8">Binds 1 zinc ion per subunit.</text>
</comment>
<dbReference type="SMART" id="SM00947">
    <property type="entry name" value="Pro_CA"/>
    <property type="match status" value="1"/>
</dbReference>
<evidence type="ECO:0000256" key="8">
    <source>
        <dbReference type="PIRSR" id="PIRSR601765-1"/>
    </source>
</evidence>
<sequence>MEPLTHAQTRTTDAAAARPTTLIIACCDAQLDPARLAGAAPGSCLELRTFGNVVPPYRPHRVTAEAATIAYATEILGVQEIVVVGHSGCGAVAALQPGGLSLRAFDAWWWLTRSGNTGRGRAATDDPGRAHLRLQVAKLLRYPKIKRRLTERRLDLRAYYADPASGTAELLEPPSRT</sequence>
<dbReference type="RefSeq" id="WP_123665548.1">
    <property type="nucleotide sequence ID" value="NZ_RJKE01000001.1"/>
</dbReference>
<dbReference type="Gene3D" id="3.40.1050.10">
    <property type="entry name" value="Carbonic anhydrase"/>
    <property type="match status" value="1"/>
</dbReference>
<dbReference type="Proteomes" id="UP000272400">
    <property type="component" value="Unassembled WGS sequence"/>
</dbReference>
<comment type="function">
    <text evidence="6">Catalyzes the reversible hydration of carbon dioxide to form bicarbonate.</text>
</comment>
<gene>
    <name evidence="9" type="ORF">EDD29_3680</name>
</gene>
<comment type="caution">
    <text evidence="9">The sequence shown here is derived from an EMBL/GenBank/DDBJ whole genome shotgun (WGS) entry which is preliminary data.</text>
</comment>
<evidence type="ECO:0000256" key="7">
    <source>
        <dbReference type="ARBA" id="ARBA00048348"/>
    </source>
</evidence>
<comment type="catalytic activity">
    <reaction evidence="7">
        <text>hydrogencarbonate + H(+) = CO2 + H2O</text>
        <dbReference type="Rhea" id="RHEA:10748"/>
        <dbReference type="ChEBI" id="CHEBI:15377"/>
        <dbReference type="ChEBI" id="CHEBI:15378"/>
        <dbReference type="ChEBI" id="CHEBI:16526"/>
        <dbReference type="ChEBI" id="CHEBI:17544"/>
        <dbReference type="EC" id="4.2.1.1"/>
    </reaction>
</comment>
<evidence type="ECO:0000256" key="5">
    <source>
        <dbReference type="ARBA" id="ARBA00023239"/>
    </source>
</evidence>
<feature type="binding site" evidence="8">
    <location>
        <position position="86"/>
    </location>
    <ligand>
        <name>Zn(2+)</name>
        <dbReference type="ChEBI" id="CHEBI:29105"/>
    </ligand>
</feature>
<keyword evidence="4 8" id="KW-0862">Zinc</keyword>
<reference evidence="9 10" key="1">
    <citation type="submission" date="2018-11" db="EMBL/GenBank/DDBJ databases">
        <title>Sequencing the genomes of 1000 actinobacteria strains.</title>
        <authorList>
            <person name="Klenk H.-P."/>
        </authorList>
    </citation>
    <scope>NUCLEOTIDE SEQUENCE [LARGE SCALE GENOMIC DNA]</scope>
    <source>
        <strain evidence="9 10">DSM 44254</strain>
    </source>
</reference>
<dbReference type="AlphaFoldDB" id="A0A3N1CXV0"/>
<dbReference type="GO" id="GO:0004089">
    <property type="term" value="F:carbonate dehydratase activity"/>
    <property type="evidence" value="ECO:0007669"/>
    <property type="project" value="UniProtKB-EC"/>
</dbReference>
<keyword evidence="3 8" id="KW-0479">Metal-binding</keyword>
<feature type="binding site" evidence="8">
    <location>
        <position position="26"/>
    </location>
    <ligand>
        <name>Zn(2+)</name>
        <dbReference type="ChEBI" id="CHEBI:29105"/>
    </ligand>
</feature>
<evidence type="ECO:0000256" key="4">
    <source>
        <dbReference type="ARBA" id="ARBA00022833"/>
    </source>
</evidence>
<dbReference type="OrthoDB" id="9771198at2"/>
<comment type="similarity">
    <text evidence="1">Belongs to the beta-class carbonic anhydrase family.</text>
</comment>
<evidence type="ECO:0000313" key="10">
    <source>
        <dbReference type="Proteomes" id="UP000272400"/>
    </source>
</evidence>
<evidence type="ECO:0000313" key="9">
    <source>
        <dbReference type="EMBL" id="ROO86117.1"/>
    </source>
</evidence>
<evidence type="ECO:0000256" key="1">
    <source>
        <dbReference type="ARBA" id="ARBA00006217"/>
    </source>
</evidence>
<evidence type="ECO:0000256" key="2">
    <source>
        <dbReference type="ARBA" id="ARBA00012925"/>
    </source>
</evidence>
<dbReference type="EC" id="4.2.1.1" evidence="2"/>
<dbReference type="EMBL" id="RJKE01000001">
    <property type="protein sequence ID" value="ROO86117.1"/>
    <property type="molecule type" value="Genomic_DNA"/>
</dbReference>
<protein>
    <recommendedName>
        <fullName evidence="2">carbonic anhydrase</fullName>
        <ecNumber evidence="2">4.2.1.1</ecNumber>
    </recommendedName>
</protein>
<evidence type="ECO:0000256" key="6">
    <source>
        <dbReference type="ARBA" id="ARBA00024993"/>
    </source>
</evidence>
<evidence type="ECO:0000256" key="3">
    <source>
        <dbReference type="ARBA" id="ARBA00022723"/>
    </source>
</evidence>
<dbReference type="Pfam" id="PF00484">
    <property type="entry name" value="Pro_CA"/>
    <property type="match status" value="1"/>
</dbReference>
<dbReference type="PANTHER" id="PTHR11002">
    <property type="entry name" value="CARBONIC ANHYDRASE"/>
    <property type="match status" value="1"/>
</dbReference>
<dbReference type="SUPFAM" id="SSF53056">
    <property type="entry name" value="beta-carbonic anhydrase, cab"/>
    <property type="match status" value="1"/>
</dbReference>
<keyword evidence="10" id="KW-1185">Reference proteome</keyword>
<dbReference type="GO" id="GO:0008270">
    <property type="term" value="F:zinc ion binding"/>
    <property type="evidence" value="ECO:0007669"/>
    <property type="project" value="InterPro"/>
</dbReference>
<name>A0A3N1CXV0_9ACTN</name>
<dbReference type="InterPro" id="IPR001765">
    <property type="entry name" value="Carbonic_anhydrase"/>
</dbReference>
<accession>A0A3N1CXV0</accession>
<feature type="binding site" evidence="8">
    <location>
        <position position="89"/>
    </location>
    <ligand>
        <name>Zn(2+)</name>
        <dbReference type="ChEBI" id="CHEBI:29105"/>
    </ligand>
</feature>
<feature type="binding site" evidence="8">
    <location>
        <position position="28"/>
    </location>
    <ligand>
        <name>Zn(2+)</name>
        <dbReference type="ChEBI" id="CHEBI:29105"/>
    </ligand>
</feature>